<keyword evidence="3" id="KW-1185">Reference proteome</keyword>
<feature type="domain" description="Methyltransferase type 11" evidence="1">
    <location>
        <begin position="68"/>
        <end position="135"/>
    </location>
</feature>
<dbReference type="CDD" id="cd02440">
    <property type="entry name" value="AdoMet_MTases"/>
    <property type="match status" value="1"/>
</dbReference>
<keyword evidence="2" id="KW-0808">Transferase</keyword>
<dbReference type="Pfam" id="PF08241">
    <property type="entry name" value="Methyltransf_11"/>
    <property type="match status" value="1"/>
</dbReference>
<evidence type="ECO:0000313" key="3">
    <source>
        <dbReference type="Proteomes" id="UP000308167"/>
    </source>
</evidence>
<accession>A0ABY6TI55</accession>
<dbReference type="GO" id="GO:0032259">
    <property type="term" value="P:methylation"/>
    <property type="evidence" value="ECO:0007669"/>
    <property type="project" value="UniProtKB-KW"/>
</dbReference>
<dbReference type="InterPro" id="IPR013216">
    <property type="entry name" value="Methyltransf_11"/>
</dbReference>
<gene>
    <name evidence="2" type="ORF">SAMEA1410922_00603</name>
</gene>
<keyword evidence="2" id="KW-0489">Methyltransferase</keyword>
<dbReference type="GO" id="GO:0008168">
    <property type="term" value="F:methyltransferase activity"/>
    <property type="evidence" value="ECO:0007669"/>
    <property type="project" value="UniProtKB-KW"/>
</dbReference>
<sequence length="230" mass="26675">MKWRAKYPHALNLPLSWQQLPNGTAYSTLIEQYFKNRFRRILGKRLLKFGGLSAEIHCETACQQVLLTPETQEKLTALCQQNQMILIEDSLQKLPFGDGTVDACLLAQTLNFTQDPHQLLRETARILSDDGYVFISLFNPLSKLLFKRHLGHFAYRHFCRWRVIDWLELLGFEILDYQSLPLKHELKGFASLSVIVAQKRTLPLSLQPQKVRFNHPEILNPAQAFKETTQ</sequence>
<evidence type="ECO:0000259" key="1">
    <source>
        <dbReference type="Pfam" id="PF08241"/>
    </source>
</evidence>
<dbReference type="SUPFAM" id="SSF53335">
    <property type="entry name" value="S-adenosyl-L-methionine-dependent methyltransferases"/>
    <property type="match status" value="1"/>
</dbReference>
<dbReference type="InterPro" id="IPR029063">
    <property type="entry name" value="SAM-dependent_MTases_sf"/>
</dbReference>
<proteinExistence type="predicted"/>
<dbReference type="Proteomes" id="UP000308167">
    <property type="component" value="Unassembled WGS sequence"/>
</dbReference>
<organism evidence="2 3">
    <name type="scientific">Actinobacillus porcinus</name>
    <dbReference type="NCBI Taxonomy" id="51048"/>
    <lineage>
        <taxon>Bacteria</taxon>
        <taxon>Pseudomonadati</taxon>
        <taxon>Pseudomonadota</taxon>
        <taxon>Gammaproteobacteria</taxon>
        <taxon>Pasteurellales</taxon>
        <taxon>Pasteurellaceae</taxon>
        <taxon>Actinobacillus</taxon>
    </lineage>
</organism>
<dbReference type="Gene3D" id="3.40.50.150">
    <property type="entry name" value="Vaccinia Virus protein VP39"/>
    <property type="match status" value="1"/>
</dbReference>
<name>A0ABY6TI55_9PAST</name>
<comment type="caution">
    <text evidence="2">The sequence shown here is derived from an EMBL/GenBank/DDBJ whole genome shotgun (WGS) entry which is preliminary data.</text>
</comment>
<reference evidence="2 3" key="1">
    <citation type="submission" date="2019-05" db="EMBL/GenBank/DDBJ databases">
        <authorList>
            <consortium name="Pathogen Informatics"/>
        </authorList>
    </citation>
    <scope>NUCLEOTIDE SEQUENCE [LARGE SCALE GENOMIC DNA]</scope>
    <source>
        <strain evidence="2 3">NM319</strain>
    </source>
</reference>
<protein>
    <submittedName>
        <fullName evidence="2">Type 11 methyltransferase</fullName>
    </submittedName>
</protein>
<dbReference type="GeneID" id="86155008"/>
<dbReference type="RefSeq" id="WP_135709454.1">
    <property type="nucleotide sequence ID" value="NZ_CABFKI010000003.1"/>
</dbReference>
<dbReference type="EMBL" id="CABFKI010000003">
    <property type="protein sequence ID" value="VTU06859.1"/>
    <property type="molecule type" value="Genomic_DNA"/>
</dbReference>
<evidence type="ECO:0000313" key="2">
    <source>
        <dbReference type="EMBL" id="VTU06859.1"/>
    </source>
</evidence>